<keyword evidence="4" id="KW-0808">Transferase</keyword>
<keyword evidence="2" id="KW-0169">Cobalamin biosynthesis</keyword>
<dbReference type="RefSeq" id="WP_309390280.1">
    <property type="nucleotide sequence ID" value="NZ_JADBEO010000012.1"/>
</dbReference>
<dbReference type="InterPro" id="IPR012818">
    <property type="entry name" value="CbiE"/>
</dbReference>
<dbReference type="PANTHER" id="PTHR43182:SF1">
    <property type="entry name" value="COBALT-PRECORRIN-7 C(5)-METHYLTRANSFERASE"/>
    <property type="match status" value="1"/>
</dbReference>
<evidence type="ECO:0000256" key="3">
    <source>
        <dbReference type="ARBA" id="ARBA00022603"/>
    </source>
</evidence>
<name>A0ABU1DE76_9HYPH</name>
<evidence type="ECO:0000256" key="1">
    <source>
        <dbReference type="ARBA" id="ARBA00004953"/>
    </source>
</evidence>
<dbReference type="InterPro" id="IPR014777">
    <property type="entry name" value="4pyrrole_Mease_sub1"/>
</dbReference>
<feature type="domain" description="Tetrapyrrole methylase" evidence="6">
    <location>
        <begin position="23"/>
        <end position="200"/>
    </location>
</feature>
<protein>
    <submittedName>
        <fullName evidence="7">Precorrin-6y C5,15-methyltransferase (Decarboxylating) subunit CbiE</fullName>
    </submittedName>
</protein>
<dbReference type="SUPFAM" id="SSF53335">
    <property type="entry name" value="S-adenosyl-L-methionine-dependent methyltransferases"/>
    <property type="match status" value="1"/>
</dbReference>
<dbReference type="CDD" id="cd11644">
    <property type="entry name" value="Precorrin-6Y-MT"/>
    <property type="match status" value="1"/>
</dbReference>
<dbReference type="SUPFAM" id="SSF53790">
    <property type="entry name" value="Tetrapyrrole methylase"/>
    <property type="match status" value="1"/>
</dbReference>
<evidence type="ECO:0000256" key="2">
    <source>
        <dbReference type="ARBA" id="ARBA00022573"/>
    </source>
</evidence>
<dbReference type="Gene3D" id="3.40.1010.10">
    <property type="entry name" value="Cobalt-precorrin-4 Transmethylase, Domain 1"/>
    <property type="match status" value="1"/>
</dbReference>
<keyword evidence="3" id="KW-0489">Methyltransferase</keyword>
<dbReference type="InterPro" id="IPR014008">
    <property type="entry name" value="Cbl_synth_MTase_CbiT"/>
</dbReference>
<dbReference type="Pfam" id="PF00590">
    <property type="entry name" value="TP_methylase"/>
    <property type="match status" value="1"/>
</dbReference>
<proteinExistence type="predicted"/>
<organism evidence="7 8">
    <name type="scientific">Chelatococcus sambhunathii</name>
    <dbReference type="NCBI Taxonomy" id="363953"/>
    <lineage>
        <taxon>Bacteria</taxon>
        <taxon>Pseudomonadati</taxon>
        <taxon>Pseudomonadota</taxon>
        <taxon>Alphaproteobacteria</taxon>
        <taxon>Hyphomicrobiales</taxon>
        <taxon>Chelatococcaceae</taxon>
        <taxon>Chelatococcus</taxon>
    </lineage>
</organism>
<dbReference type="Proteomes" id="UP001181622">
    <property type="component" value="Unassembled WGS sequence"/>
</dbReference>
<dbReference type="InterPro" id="IPR029063">
    <property type="entry name" value="SAM-dependent_MTases_sf"/>
</dbReference>
<comment type="pathway">
    <text evidence="1">Cofactor biosynthesis; adenosylcobalamin biosynthesis.</text>
</comment>
<dbReference type="InterPro" id="IPR050714">
    <property type="entry name" value="Cobalamin_biosynth_MTase"/>
</dbReference>
<evidence type="ECO:0000313" key="8">
    <source>
        <dbReference type="Proteomes" id="UP001181622"/>
    </source>
</evidence>
<gene>
    <name evidence="7" type="primary">cbiE</name>
    <name evidence="7" type="ORF">IHQ68_07220</name>
</gene>
<dbReference type="PIRSF" id="PIRSF036428">
    <property type="entry name" value="CobL"/>
    <property type="match status" value="1"/>
</dbReference>
<dbReference type="EMBL" id="JADBEO010000012">
    <property type="protein sequence ID" value="MDR4306406.1"/>
    <property type="molecule type" value="Genomic_DNA"/>
</dbReference>
<dbReference type="InterPro" id="IPR006365">
    <property type="entry name" value="Cbl_synth_CobL"/>
</dbReference>
<dbReference type="NCBIfam" id="TIGR02467">
    <property type="entry name" value="CbiE"/>
    <property type="match status" value="1"/>
</dbReference>
<evidence type="ECO:0000259" key="6">
    <source>
        <dbReference type="Pfam" id="PF00590"/>
    </source>
</evidence>
<accession>A0ABU1DE76</accession>
<dbReference type="Gene3D" id="3.40.50.150">
    <property type="entry name" value="Vaccinia Virus protein VP39"/>
    <property type="match status" value="1"/>
</dbReference>
<reference evidence="7" key="1">
    <citation type="submission" date="2020-10" db="EMBL/GenBank/DDBJ databases">
        <authorList>
            <person name="Abbas A."/>
            <person name="Razzaq R."/>
            <person name="Waqas M."/>
            <person name="Abbas N."/>
            <person name="Nielsen T.K."/>
            <person name="Hansen L.H."/>
            <person name="Hussain S."/>
            <person name="Shahid M."/>
        </authorList>
    </citation>
    <scope>NUCLEOTIDE SEQUENCE</scope>
    <source>
        <strain evidence="7">S14</strain>
    </source>
</reference>
<dbReference type="CDD" id="cd02440">
    <property type="entry name" value="AdoMet_MTases"/>
    <property type="match status" value="1"/>
</dbReference>
<dbReference type="NCBIfam" id="TIGR02469">
    <property type="entry name" value="CbiT"/>
    <property type="match status" value="1"/>
</dbReference>
<dbReference type="InterPro" id="IPR000878">
    <property type="entry name" value="4pyrrol_Mease"/>
</dbReference>
<keyword evidence="8" id="KW-1185">Reference proteome</keyword>
<comment type="caution">
    <text evidence="7">The sequence shown here is derived from an EMBL/GenBank/DDBJ whole genome shotgun (WGS) entry which is preliminary data.</text>
</comment>
<sequence length="423" mass="43565">MTSAALKFSPSTSAPASSGAKWLTIVGVGEDGAAGLSQPARVALEAAAFVVGGERHLALVPASLSPSAERHAWPSPMLPFLDVVAGWRGRSVVVLASGDPLFYGVAATLASRIDPNEIAVLPATSSLQLACAAMVWPVNETAVVSACGRPIEQLTLELFDGARIVLLSADGATPAAAAALLVAQGYGDSRLTVLERLGGPGAAALPLLARDVGARRFDPLNVVAIEAVAGPEARLLPRSPGLPDDAFLNDGQITRREIRALTLARLAPTPGALLWDVGAGSGSIGIEWMRAARGAKAIALEPRADRAARARENASRLGVPGLDLREAAAPDGLAGLPRPDAIFLGGGATAERVIDICWAALKPGGRLVANAVTLETETKLVAAREAFGGDLVRLQATYADPVGRMTGWRPAMPVTQYAVAKPR</sequence>
<dbReference type="InterPro" id="IPR035996">
    <property type="entry name" value="4pyrrol_Methylase_sf"/>
</dbReference>
<evidence type="ECO:0000256" key="5">
    <source>
        <dbReference type="ARBA" id="ARBA00022691"/>
    </source>
</evidence>
<evidence type="ECO:0000313" key="7">
    <source>
        <dbReference type="EMBL" id="MDR4306406.1"/>
    </source>
</evidence>
<dbReference type="PANTHER" id="PTHR43182">
    <property type="entry name" value="COBALT-PRECORRIN-6B C(15)-METHYLTRANSFERASE (DECARBOXYLATING)"/>
    <property type="match status" value="1"/>
</dbReference>
<keyword evidence="5" id="KW-0949">S-adenosyl-L-methionine</keyword>
<evidence type="ECO:0000256" key="4">
    <source>
        <dbReference type="ARBA" id="ARBA00022679"/>
    </source>
</evidence>